<dbReference type="Gene3D" id="3.10.10.10">
    <property type="entry name" value="HIV Type 1 Reverse Transcriptase, subunit A, domain 1"/>
    <property type="match status" value="1"/>
</dbReference>
<evidence type="ECO:0000256" key="7">
    <source>
        <dbReference type="ARBA" id="ARBA00022918"/>
    </source>
</evidence>
<dbReference type="GO" id="GO:0004519">
    <property type="term" value="F:endonuclease activity"/>
    <property type="evidence" value="ECO:0007669"/>
    <property type="project" value="UniProtKB-KW"/>
</dbReference>
<dbReference type="FunFam" id="3.10.10.10:FF:000007">
    <property type="entry name" value="Retrovirus-related Pol polyprotein from transposon 17.6-like Protein"/>
    <property type="match status" value="1"/>
</dbReference>
<keyword evidence="5" id="KW-0255">Endonuclease</keyword>
<dbReference type="InterPro" id="IPR043128">
    <property type="entry name" value="Rev_trsase/Diguanyl_cyclase"/>
</dbReference>
<evidence type="ECO:0000256" key="2">
    <source>
        <dbReference type="ARBA" id="ARBA00022679"/>
    </source>
</evidence>
<evidence type="ECO:0000256" key="3">
    <source>
        <dbReference type="ARBA" id="ARBA00022695"/>
    </source>
</evidence>
<dbReference type="AlphaFoldDB" id="A0A8S2EFR7"/>
<dbReference type="EMBL" id="CAJOBA010034247">
    <property type="protein sequence ID" value="CAF3980927.1"/>
    <property type="molecule type" value="Genomic_DNA"/>
</dbReference>
<feature type="domain" description="Reverse transcriptase" evidence="8">
    <location>
        <begin position="249"/>
        <end position="428"/>
    </location>
</feature>
<evidence type="ECO:0000256" key="4">
    <source>
        <dbReference type="ARBA" id="ARBA00022722"/>
    </source>
</evidence>
<keyword evidence="3" id="KW-0548">Nucleotidyltransferase</keyword>
<reference evidence="9" key="1">
    <citation type="submission" date="2021-02" db="EMBL/GenBank/DDBJ databases">
        <authorList>
            <person name="Nowell W R."/>
        </authorList>
    </citation>
    <scope>NUCLEOTIDE SEQUENCE</scope>
</reference>
<dbReference type="GO" id="GO:0006508">
    <property type="term" value="P:proteolysis"/>
    <property type="evidence" value="ECO:0007669"/>
    <property type="project" value="UniProtKB-KW"/>
</dbReference>
<organism evidence="9 11">
    <name type="scientific">Didymodactylos carnosus</name>
    <dbReference type="NCBI Taxonomy" id="1234261"/>
    <lineage>
        <taxon>Eukaryota</taxon>
        <taxon>Metazoa</taxon>
        <taxon>Spiralia</taxon>
        <taxon>Gnathifera</taxon>
        <taxon>Rotifera</taxon>
        <taxon>Eurotatoria</taxon>
        <taxon>Bdelloidea</taxon>
        <taxon>Philodinida</taxon>
        <taxon>Philodinidae</taxon>
        <taxon>Didymodactylos</taxon>
    </lineage>
</organism>
<evidence type="ECO:0000259" key="8">
    <source>
        <dbReference type="PROSITE" id="PS50878"/>
    </source>
</evidence>
<gene>
    <name evidence="9" type="ORF">OVA965_LOCUS22499</name>
    <name evidence="10" type="ORF">TMI583_LOCUS23212</name>
</gene>
<dbReference type="Proteomes" id="UP000677228">
    <property type="component" value="Unassembled WGS sequence"/>
</dbReference>
<dbReference type="Pfam" id="PF00078">
    <property type="entry name" value="RVT_1"/>
    <property type="match status" value="1"/>
</dbReference>
<dbReference type="InterPro" id="IPR043502">
    <property type="entry name" value="DNA/RNA_pol_sf"/>
</dbReference>
<keyword evidence="7" id="KW-0695">RNA-directed DNA polymerase</keyword>
<dbReference type="Pfam" id="PF17919">
    <property type="entry name" value="RT_RNaseH_2"/>
    <property type="match status" value="1"/>
</dbReference>
<keyword evidence="4" id="KW-0540">Nuclease</keyword>
<dbReference type="EMBL" id="CAJNOK010012724">
    <property type="protein sequence ID" value="CAF1169558.1"/>
    <property type="molecule type" value="Genomic_DNA"/>
</dbReference>
<sequence length="563" mass="63640">MESLASGQTNTTSSRWRHLCTSCLLGVDYINKYKLKIDAGSQIVTITNGKNETTTNIIRNSDSIRFAVRLINSVVIPSYENQSVPVFTDISKASAIFYPSFTLKQRSPIVLCNNILKIERYHTSILIQNPSSFPQYLPKGLIAGVVRLPTSSTSSCASTVEISNVSDKSTAWINIDNLLNHLNDDSQNDKLNEFFLRYEKSFDTSKPTVANTSISHAINTIDHPPPCSKPYPLSHNKKEALYNIISSLIDSGHLRESHSPYSAPAILIDKKDKSYRLVVDYKKLNTITIKDEFPLPNMEETLQEVGGGYCYFSKLDLKSGFWQLPIDEKDRHKTAFKTPFGLYEWNVLAQGLKNSPPTFQRVLSKTLESCRKFCLVYLDDIIIFSKSFDEHVQHLDQVLSRLHQANFQLNPSKCAIAKTEIDYLGHRVNQYGISPLPEKISAILLLKEPKTLRVANCFIGALSWYRKFIPRFAATAAPTHVVTNLSKNMQHNFQWTTAQSTAFHVLKKLLTEAPLFLHFPVDKHPVILSTDAAKNGISGVLQQEINSQMYNLYYHSQLINQTQ</sequence>
<comment type="caution">
    <text evidence="9">The sequence shown here is derived from an EMBL/GenBank/DDBJ whole genome shotgun (WGS) entry which is preliminary data.</text>
</comment>
<dbReference type="SUPFAM" id="SSF56672">
    <property type="entry name" value="DNA/RNA polymerases"/>
    <property type="match status" value="1"/>
</dbReference>
<dbReference type="GO" id="GO:0003964">
    <property type="term" value="F:RNA-directed DNA polymerase activity"/>
    <property type="evidence" value="ECO:0007669"/>
    <property type="project" value="UniProtKB-KW"/>
</dbReference>
<keyword evidence="1" id="KW-0645">Protease</keyword>
<evidence type="ECO:0000313" key="11">
    <source>
        <dbReference type="Proteomes" id="UP000677228"/>
    </source>
</evidence>
<dbReference type="PANTHER" id="PTHR33064:SF37">
    <property type="entry name" value="RIBONUCLEASE H"/>
    <property type="match status" value="1"/>
</dbReference>
<dbReference type="PROSITE" id="PS50878">
    <property type="entry name" value="RT_POL"/>
    <property type="match status" value="1"/>
</dbReference>
<evidence type="ECO:0000256" key="5">
    <source>
        <dbReference type="ARBA" id="ARBA00022759"/>
    </source>
</evidence>
<protein>
    <recommendedName>
        <fullName evidence="8">Reverse transcriptase domain-containing protein</fullName>
    </recommendedName>
</protein>
<dbReference type="InterPro" id="IPR051320">
    <property type="entry name" value="Viral_Replic_Matur_Polypro"/>
</dbReference>
<dbReference type="GO" id="GO:0008233">
    <property type="term" value="F:peptidase activity"/>
    <property type="evidence" value="ECO:0007669"/>
    <property type="project" value="UniProtKB-KW"/>
</dbReference>
<evidence type="ECO:0000313" key="9">
    <source>
        <dbReference type="EMBL" id="CAF1169558.1"/>
    </source>
</evidence>
<evidence type="ECO:0000256" key="6">
    <source>
        <dbReference type="ARBA" id="ARBA00022801"/>
    </source>
</evidence>
<keyword evidence="6" id="KW-0378">Hydrolase</keyword>
<evidence type="ECO:0000256" key="1">
    <source>
        <dbReference type="ARBA" id="ARBA00022670"/>
    </source>
</evidence>
<dbReference type="InterPro" id="IPR000477">
    <property type="entry name" value="RT_dom"/>
</dbReference>
<dbReference type="Gene3D" id="3.30.70.270">
    <property type="match status" value="2"/>
</dbReference>
<name>A0A8S2EFR7_9BILA</name>
<dbReference type="Proteomes" id="UP000682733">
    <property type="component" value="Unassembled WGS sequence"/>
</dbReference>
<dbReference type="CDD" id="cd01647">
    <property type="entry name" value="RT_LTR"/>
    <property type="match status" value="1"/>
</dbReference>
<dbReference type="PANTHER" id="PTHR33064">
    <property type="entry name" value="POL PROTEIN"/>
    <property type="match status" value="1"/>
</dbReference>
<accession>A0A8S2EFR7</accession>
<evidence type="ECO:0000313" key="10">
    <source>
        <dbReference type="EMBL" id="CAF3980927.1"/>
    </source>
</evidence>
<keyword evidence="2" id="KW-0808">Transferase</keyword>
<dbReference type="InterPro" id="IPR041577">
    <property type="entry name" value="RT_RNaseH_2"/>
</dbReference>
<proteinExistence type="predicted"/>